<protein>
    <submittedName>
        <fullName evidence="2">DUF4249 domain-containing protein</fullName>
    </submittedName>
</protein>
<evidence type="ECO:0000313" key="2">
    <source>
        <dbReference type="EMBL" id="NDU94501.1"/>
    </source>
</evidence>
<keyword evidence="3" id="KW-1185">Reference proteome</keyword>
<dbReference type="InterPro" id="IPR025345">
    <property type="entry name" value="DUF4249"/>
</dbReference>
<evidence type="ECO:0000256" key="1">
    <source>
        <dbReference type="SAM" id="SignalP"/>
    </source>
</evidence>
<sequence length="352" mass="39336">MNKFRALLLGLGVIVAAVSCVTEFQPNTVSIPSALIVEGQITNQAGPYTVKLTRTADYSYKSLNFLEYGATVVIQDDQGNRETLTELASGGFYRTSANGIRGVAGRSYTLSIQTKDGLRYESAAELLQSAPPIKKLYYEYTVEGESFVSAKNQGWNVYLNMQDPQTPGNYYRWDWAHYEPIDVCFKKEELDGSLTGLLCCSPCWDIERCYNCININSDANVNGNEISRQFVMRVPYKSQSRYYLEVQQQAISKGAYTFWKSVKQLTSNTGGLFDAAPQSVQGNVRCVSDPSVMVFGYFGATGVSELAINVDRRGGQGVPEVSYPVRIPDQSPCYVCENSLYRTPNQPRWWSY</sequence>
<feature type="chain" id="PRO_5026866656" evidence="1">
    <location>
        <begin position="20"/>
        <end position="352"/>
    </location>
</feature>
<dbReference type="PROSITE" id="PS51257">
    <property type="entry name" value="PROKAR_LIPOPROTEIN"/>
    <property type="match status" value="1"/>
</dbReference>
<evidence type="ECO:0000313" key="3">
    <source>
        <dbReference type="Proteomes" id="UP000474175"/>
    </source>
</evidence>
<comment type="caution">
    <text evidence="2">The sequence shown here is derived from an EMBL/GenBank/DDBJ whole genome shotgun (WGS) entry which is preliminary data.</text>
</comment>
<gene>
    <name evidence="2" type="ORF">GK108_06415</name>
</gene>
<reference evidence="2 3" key="1">
    <citation type="submission" date="2020-02" db="EMBL/GenBank/DDBJ databases">
        <title>Draft genome sequence of two Spirosoma agri KCTC 52727 and Spirosoma terrae KCTC 52035.</title>
        <authorList>
            <person name="Rojas J."/>
            <person name="Ambika Manirajan B."/>
            <person name="Suarez C."/>
            <person name="Ratering S."/>
            <person name="Schnell S."/>
        </authorList>
    </citation>
    <scope>NUCLEOTIDE SEQUENCE [LARGE SCALE GENOMIC DNA]</scope>
    <source>
        <strain evidence="2 3">KCTC 52035</strain>
    </source>
</reference>
<feature type="signal peptide" evidence="1">
    <location>
        <begin position="1"/>
        <end position="19"/>
    </location>
</feature>
<dbReference type="Pfam" id="PF14054">
    <property type="entry name" value="DUF4249"/>
    <property type="match status" value="1"/>
</dbReference>
<dbReference type="RefSeq" id="WP_163944587.1">
    <property type="nucleotide sequence ID" value="NZ_JAAFZH010000002.1"/>
</dbReference>
<organism evidence="2 3">
    <name type="scientific">Spirosoma terrae</name>
    <dbReference type="NCBI Taxonomy" id="1968276"/>
    <lineage>
        <taxon>Bacteria</taxon>
        <taxon>Pseudomonadati</taxon>
        <taxon>Bacteroidota</taxon>
        <taxon>Cytophagia</taxon>
        <taxon>Cytophagales</taxon>
        <taxon>Cytophagaceae</taxon>
        <taxon>Spirosoma</taxon>
    </lineage>
</organism>
<name>A0A6L9L5W1_9BACT</name>
<proteinExistence type="predicted"/>
<dbReference type="Proteomes" id="UP000474175">
    <property type="component" value="Unassembled WGS sequence"/>
</dbReference>
<dbReference type="EMBL" id="JAAFZH010000002">
    <property type="protein sequence ID" value="NDU94501.1"/>
    <property type="molecule type" value="Genomic_DNA"/>
</dbReference>
<dbReference type="AlphaFoldDB" id="A0A6L9L5W1"/>
<accession>A0A6L9L5W1</accession>
<keyword evidence="1" id="KW-0732">Signal</keyword>